<dbReference type="Proteomes" id="UP000823775">
    <property type="component" value="Unassembled WGS sequence"/>
</dbReference>
<name>A0ABS8TM46_DATST</name>
<dbReference type="PROSITE" id="PS00010">
    <property type="entry name" value="ASX_HYDROXYL"/>
    <property type="match status" value="1"/>
</dbReference>
<dbReference type="InterPro" id="IPR025287">
    <property type="entry name" value="WAK_GUB"/>
</dbReference>
<accession>A0ABS8TM46</accession>
<evidence type="ECO:0000259" key="6">
    <source>
        <dbReference type="PROSITE" id="PS50026"/>
    </source>
</evidence>
<comment type="caution">
    <text evidence="5">Lacks conserved residue(s) required for the propagation of feature annotation.</text>
</comment>
<dbReference type="InterPro" id="IPR018097">
    <property type="entry name" value="EGF_Ca-bd_CS"/>
</dbReference>
<dbReference type="EMBL" id="JACEIK010001751">
    <property type="protein sequence ID" value="MCD7471964.1"/>
    <property type="molecule type" value="Genomic_DNA"/>
</dbReference>
<sequence>MDLKQMSLLPYHIACFYACHVLILTSATNSTSVRTTKPGCRRQCGNLTIPYPFGIGSGCAFDSGFEIDCNIYINGTQKPLIENVEVYDISDAELRISNDFGWRCFDSTGALLDEYMVSNTFLESSPYSFSSLNKFMVVGCDDTAFITGPNNFEYGCNASCISRADVMEGGACTGKGCCQKQIPKGLKYFNTAMSSTRNHTDVWSFNSCGYAFLGEADRFHFRGLPDLGDDLIVDYFFERLKAILPIVLDWAIGSLSCTQALKTEDYACTENSHCVDSDTGLGGYRCSCNPGYHGNPYLNQGCQDIDECADHPNNNLCEKICINTPGSYNCSCPHGYTGDGKKDGHGCIAPYRDQFPWIKFSVGN</sequence>
<comment type="subcellular location">
    <subcellularLocation>
        <location evidence="1">Membrane</location>
        <topology evidence="1">Single-pass membrane protein</topology>
    </subcellularLocation>
</comment>
<keyword evidence="2 5" id="KW-0245">EGF-like domain</keyword>
<evidence type="ECO:0000313" key="8">
    <source>
        <dbReference type="Proteomes" id="UP000823775"/>
    </source>
</evidence>
<evidence type="ECO:0000313" key="7">
    <source>
        <dbReference type="EMBL" id="MCD7471964.1"/>
    </source>
</evidence>
<dbReference type="SMART" id="SM00181">
    <property type="entry name" value="EGF"/>
    <property type="match status" value="2"/>
</dbReference>
<dbReference type="InterPro" id="IPR049883">
    <property type="entry name" value="NOTCH1_EGF-like"/>
</dbReference>
<dbReference type="Pfam" id="PF07645">
    <property type="entry name" value="EGF_CA"/>
    <property type="match status" value="1"/>
</dbReference>
<dbReference type="PROSITE" id="PS50026">
    <property type="entry name" value="EGF_3"/>
    <property type="match status" value="1"/>
</dbReference>
<comment type="caution">
    <text evidence="7">The sequence shown here is derived from an EMBL/GenBank/DDBJ whole genome shotgun (WGS) entry which is preliminary data.</text>
</comment>
<keyword evidence="8" id="KW-1185">Reference proteome</keyword>
<dbReference type="SUPFAM" id="SSF57196">
    <property type="entry name" value="EGF/Laminin"/>
    <property type="match status" value="1"/>
</dbReference>
<dbReference type="InterPro" id="IPR001881">
    <property type="entry name" value="EGF-like_Ca-bd_dom"/>
</dbReference>
<feature type="domain" description="EGF-like" evidence="6">
    <location>
        <begin position="304"/>
        <end position="339"/>
    </location>
</feature>
<protein>
    <recommendedName>
        <fullName evidence="6">EGF-like domain-containing protein</fullName>
    </recommendedName>
</protein>
<dbReference type="Gene3D" id="2.10.25.10">
    <property type="entry name" value="Laminin"/>
    <property type="match status" value="2"/>
</dbReference>
<organism evidence="7 8">
    <name type="scientific">Datura stramonium</name>
    <name type="common">Jimsonweed</name>
    <name type="synonym">Common thornapple</name>
    <dbReference type="NCBI Taxonomy" id="4076"/>
    <lineage>
        <taxon>Eukaryota</taxon>
        <taxon>Viridiplantae</taxon>
        <taxon>Streptophyta</taxon>
        <taxon>Embryophyta</taxon>
        <taxon>Tracheophyta</taxon>
        <taxon>Spermatophyta</taxon>
        <taxon>Magnoliopsida</taxon>
        <taxon>eudicotyledons</taxon>
        <taxon>Gunneridae</taxon>
        <taxon>Pentapetalae</taxon>
        <taxon>asterids</taxon>
        <taxon>lamiids</taxon>
        <taxon>Solanales</taxon>
        <taxon>Solanaceae</taxon>
        <taxon>Solanoideae</taxon>
        <taxon>Datureae</taxon>
        <taxon>Datura</taxon>
    </lineage>
</organism>
<dbReference type="InterPro" id="IPR000152">
    <property type="entry name" value="EGF-type_Asp/Asn_hydroxyl_site"/>
</dbReference>
<gene>
    <name evidence="7" type="ORF">HAX54_012784</name>
</gene>
<evidence type="ECO:0000256" key="4">
    <source>
        <dbReference type="ARBA" id="ARBA00023157"/>
    </source>
</evidence>
<evidence type="ECO:0000256" key="1">
    <source>
        <dbReference type="ARBA" id="ARBA00004167"/>
    </source>
</evidence>
<reference evidence="7 8" key="1">
    <citation type="journal article" date="2021" name="BMC Genomics">
        <title>Datura genome reveals duplications of psychoactive alkaloid biosynthetic genes and high mutation rate following tissue culture.</title>
        <authorList>
            <person name="Rajewski A."/>
            <person name="Carter-House D."/>
            <person name="Stajich J."/>
            <person name="Litt A."/>
        </authorList>
    </citation>
    <scope>NUCLEOTIDE SEQUENCE [LARGE SCALE GENOMIC DNA]</scope>
    <source>
        <strain evidence="7">AR-01</strain>
    </source>
</reference>
<dbReference type="Pfam" id="PF13947">
    <property type="entry name" value="GUB_WAK_bind"/>
    <property type="match status" value="1"/>
</dbReference>
<dbReference type="PROSITE" id="PS01187">
    <property type="entry name" value="EGF_CA"/>
    <property type="match status" value="1"/>
</dbReference>
<evidence type="ECO:0000256" key="5">
    <source>
        <dbReference type="PROSITE-ProRule" id="PRU00076"/>
    </source>
</evidence>
<keyword evidence="3" id="KW-0732">Signal</keyword>
<dbReference type="PANTHER" id="PTHR33491">
    <property type="entry name" value="OSJNBA0016N04.9 PROTEIN"/>
    <property type="match status" value="1"/>
</dbReference>
<proteinExistence type="predicted"/>
<evidence type="ECO:0000256" key="2">
    <source>
        <dbReference type="ARBA" id="ARBA00022536"/>
    </source>
</evidence>
<evidence type="ECO:0000256" key="3">
    <source>
        <dbReference type="ARBA" id="ARBA00022729"/>
    </source>
</evidence>
<dbReference type="InterPro" id="IPR000742">
    <property type="entry name" value="EGF"/>
</dbReference>
<keyword evidence="4" id="KW-1015">Disulfide bond</keyword>
<dbReference type="CDD" id="cd00054">
    <property type="entry name" value="EGF_CA"/>
    <property type="match status" value="1"/>
</dbReference>
<dbReference type="SMART" id="SM00179">
    <property type="entry name" value="EGF_CA"/>
    <property type="match status" value="2"/>
</dbReference>